<dbReference type="InterPro" id="IPR030390">
    <property type="entry name" value="MeTrfase_TrmA_AS"/>
</dbReference>
<evidence type="ECO:0000313" key="8">
    <source>
        <dbReference type="Proteomes" id="UP001600894"/>
    </source>
</evidence>
<dbReference type="InterPro" id="IPR010280">
    <property type="entry name" value="U5_MeTrfase_fam"/>
</dbReference>
<dbReference type="RefSeq" id="WP_176254642.1">
    <property type="nucleotide sequence ID" value="NZ_BAABXL010000001.1"/>
</dbReference>
<feature type="binding site" evidence="4">
    <location>
        <position position="301"/>
    </location>
    <ligand>
        <name>S-adenosyl-L-methionine</name>
        <dbReference type="ChEBI" id="CHEBI:59789"/>
    </ligand>
</feature>
<feature type="domain" description="TRAM" evidence="6">
    <location>
        <begin position="1"/>
        <end position="58"/>
    </location>
</feature>
<keyword evidence="2 4" id="KW-0808">Transferase</keyword>
<dbReference type="EMBL" id="BAABXL010000001">
    <property type="protein sequence ID" value="GAA6268283.1"/>
    <property type="molecule type" value="Genomic_DNA"/>
</dbReference>
<dbReference type="CDD" id="cd02440">
    <property type="entry name" value="AdoMet_MTases"/>
    <property type="match status" value="1"/>
</dbReference>
<feature type="binding site" evidence="4">
    <location>
        <position position="330"/>
    </location>
    <ligand>
        <name>S-adenosyl-L-methionine</name>
        <dbReference type="ChEBI" id="CHEBI:59789"/>
    </ligand>
</feature>
<dbReference type="Pfam" id="PF05958">
    <property type="entry name" value="tRNA_U5-meth_tr"/>
    <property type="match status" value="1"/>
</dbReference>
<evidence type="ECO:0000313" key="7">
    <source>
        <dbReference type="EMBL" id="GAA6268283.1"/>
    </source>
</evidence>
<protein>
    <submittedName>
        <fullName evidence="7">23S rRNA (Uracil(1939)-C(5))-methyltransferase RlmD</fullName>
    </submittedName>
</protein>
<dbReference type="SUPFAM" id="SSF50249">
    <property type="entry name" value="Nucleic acid-binding proteins"/>
    <property type="match status" value="1"/>
</dbReference>
<dbReference type="InterPro" id="IPR002792">
    <property type="entry name" value="TRAM_dom"/>
</dbReference>
<organism evidence="7 8">
    <name type="scientific">Enterocloster alcoholdehydrogenati</name>
    <dbReference type="NCBI Taxonomy" id="2547410"/>
    <lineage>
        <taxon>Bacteria</taxon>
        <taxon>Bacillati</taxon>
        <taxon>Bacillota</taxon>
        <taxon>Clostridia</taxon>
        <taxon>Lachnospirales</taxon>
        <taxon>Lachnospiraceae</taxon>
        <taxon>Enterocloster</taxon>
    </lineage>
</organism>
<feature type="binding site" evidence="4">
    <location>
        <position position="351"/>
    </location>
    <ligand>
        <name>S-adenosyl-L-methionine</name>
        <dbReference type="ChEBI" id="CHEBI:59789"/>
    </ligand>
</feature>
<keyword evidence="1 4" id="KW-0489">Methyltransferase</keyword>
<proteinExistence type="inferred from homology"/>
<evidence type="ECO:0000256" key="1">
    <source>
        <dbReference type="ARBA" id="ARBA00022603"/>
    </source>
</evidence>
<sequence>MKKGDICEAVVERIDFPNKGILHVEGERIIVKNAIPGQKVRFVINKRRKGKSEGRLLEVLEPSPLEYKEEACPHAGVCGGCLYQGLPYEEQLRIKAEQVKGLIDEVCDSYEFEGIKGSPEPQGYRNKMEFSFGDAYKDGPLALGMHRRGSFYDIVTTPGCQIVHSDFCRILEATLEYFSARGIGYYRKLKHTGYLRHLLVRRAVKTGEILTALVTSGQTEGFAKDGQGDGRAEEQEVLKGWMEMLKLLPLEGSFAGILHIRNDSLADVVQSDETTVLWGQEYFYEELLGLTFRISPFSFFQTNSLGAEVLYETARGYIGETKDKVVFDLYSGTGTIAQITSPVAKKVVGVEIVEEAVEAARTNAAANGLDNCEFIAGDVLKVIDALTDRPDLIILDPPRDGIHPKAIGKILEFGVDRIVYISCKPTSLARDLVLIQESGYRVEKVCCVDMFPCTANIETICLLTRK</sequence>
<comment type="similarity">
    <text evidence="4">Belongs to the class I-like SAM-binding methyltransferase superfamily. RNA M5U methyltransferase family.</text>
</comment>
<accession>A0ABQ0AW89</accession>
<evidence type="ECO:0000259" key="6">
    <source>
        <dbReference type="PROSITE" id="PS50926"/>
    </source>
</evidence>
<dbReference type="Proteomes" id="UP001600894">
    <property type="component" value="Unassembled WGS sequence"/>
</dbReference>
<dbReference type="InterPro" id="IPR029063">
    <property type="entry name" value="SAM-dependent_MTases_sf"/>
</dbReference>
<dbReference type="PANTHER" id="PTHR11061:SF30">
    <property type="entry name" value="TRNA (URACIL(54)-C(5))-METHYLTRANSFERASE"/>
    <property type="match status" value="1"/>
</dbReference>
<keyword evidence="3 4" id="KW-0949">S-adenosyl-L-methionine</keyword>
<dbReference type="NCBIfam" id="TIGR00479">
    <property type="entry name" value="rumA"/>
    <property type="match status" value="1"/>
</dbReference>
<keyword evidence="8" id="KW-1185">Reference proteome</keyword>
<evidence type="ECO:0000256" key="3">
    <source>
        <dbReference type="ARBA" id="ARBA00022691"/>
    </source>
</evidence>
<name>A0ABQ0AW89_9FIRM</name>
<feature type="active site" evidence="5">
    <location>
        <position position="423"/>
    </location>
</feature>
<dbReference type="PROSITE" id="PS51687">
    <property type="entry name" value="SAM_MT_RNA_M5U"/>
    <property type="match status" value="1"/>
</dbReference>
<dbReference type="Gene3D" id="2.40.50.140">
    <property type="entry name" value="Nucleic acid-binding proteins"/>
    <property type="match status" value="1"/>
</dbReference>
<dbReference type="PROSITE" id="PS01230">
    <property type="entry name" value="TRMA_1"/>
    <property type="match status" value="1"/>
</dbReference>
<dbReference type="PANTHER" id="PTHR11061">
    <property type="entry name" value="RNA M5U METHYLTRANSFERASE"/>
    <property type="match status" value="1"/>
</dbReference>
<evidence type="ECO:0000256" key="5">
    <source>
        <dbReference type="PROSITE-ProRule" id="PRU10015"/>
    </source>
</evidence>
<evidence type="ECO:0000256" key="2">
    <source>
        <dbReference type="ARBA" id="ARBA00022679"/>
    </source>
</evidence>
<dbReference type="SUPFAM" id="SSF53335">
    <property type="entry name" value="S-adenosyl-L-methionine-dependent methyltransferases"/>
    <property type="match status" value="1"/>
</dbReference>
<evidence type="ECO:0000256" key="4">
    <source>
        <dbReference type="PROSITE-ProRule" id="PRU01024"/>
    </source>
</evidence>
<dbReference type="Gene3D" id="3.40.50.150">
    <property type="entry name" value="Vaccinia Virus protein VP39"/>
    <property type="match status" value="1"/>
</dbReference>
<comment type="caution">
    <text evidence="7">The sequence shown here is derived from an EMBL/GenBank/DDBJ whole genome shotgun (WGS) entry which is preliminary data.</text>
</comment>
<dbReference type="PROSITE" id="PS50926">
    <property type="entry name" value="TRAM"/>
    <property type="match status" value="1"/>
</dbReference>
<dbReference type="Gene3D" id="2.40.50.1070">
    <property type="match status" value="1"/>
</dbReference>
<gene>
    <name evidence="7" type="primary">rlmD_1</name>
    <name evidence="7" type="ORF">F130042H8_13430</name>
</gene>
<dbReference type="InterPro" id="IPR012340">
    <property type="entry name" value="NA-bd_OB-fold"/>
</dbReference>
<reference evidence="7 8" key="1">
    <citation type="submission" date="2024-04" db="EMBL/GenBank/DDBJ databases">
        <title>Defined microbial consortia suppress multidrug-resistant proinflammatory Enterobacteriaceae via ecological control.</title>
        <authorList>
            <person name="Furuichi M."/>
            <person name="Kawaguchi T."/>
            <person name="Pust M."/>
            <person name="Yasuma K."/>
            <person name="Plichta D."/>
            <person name="Hasegawa N."/>
            <person name="Ohya T."/>
            <person name="Bhattarai S."/>
            <person name="Sasajima S."/>
            <person name="Aoto Y."/>
            <person name="Tuganbaev T."/>
            <person name="Yaginuma M."/>
            <person name="Ueda M."/>
            <person name="Okahashi N."/>
            <person name="Amafuji K."/>
            <person name="Kiridooshi Y."/>
            <person name="Sugita K."/>
            <person name="Strazar M."/>
            <person name="Skelly A."/>
            <person name="Suda W."/>
            <person name="Hattori M."/>
            <person name="Nakamoto N."/>
            <person name="Caballero S."/>
            <person name="Norman J."/>
            <person name="Olle B."/>
            <person name="Tanoue T."/>
            <person name="Arita M."/>
            <person name="Bucci V."/>
            <person name="Atarashi K."/>
            <person name="Xavier R."/>
            <person name="Honda K."/>
        </authorList>
    </citation>
    <scope>NUCLEOTIDE SEQUENCE [LARGE SCALE GENOMIC DNA]</scope>
    <source>
        <strain evidence="8">f13</strain>
    </source>
</reference>
<feature type="binding site" evidence="4">
    <location>
        <position position="396"/>
    </location>
    <ligand>
        <name>S-adenosyl-L-methionine</name>
        <dbReference type="ChEBI" id="CHEBI:59789"/>
    </ligand>
</feature>
<feature type="active site" description="Nucleophile" evidence="4">
    <location>
        <position position="423"/>
    </location>
</feature>